<feature type="transmembrane region" description="Helical" evidence="10">
    <location>
        <begin position="150"/>
        <end position="169"/>
    </location>
</feature>
<dbReference type="CDD" id="cd00082">
    <property type="entry name" value="HisKA"/>
    <property type="match status" value="1"/>
</dbReference>
<dbReference type="InterPro" id="IPR050980">
    <property type="entry name" value="2C_sensor_his_kinase"/>
</dbReference>
<dbReference type="GO" id="GO:0005886">
    <property type="term" value="C:plasma membrane"/>
    <property type="evidence" value="ECO:0007669"/>
    <property type="project" value="UniProtKB-SubCell"/>
</dbReference>
<comment type="catalytic activity">
    <reaction evidence="1">
        <text>ATP + protein L-histidine = ADP + protein N-phospho-L-histidine.</text>
        <dbReference type="EC" id="2.7.13.3"/>
    </reaction>
</comment>
<organism evidence="12 13">
    <name type="scientific">Rhizobium terricola</name>
    <dbReference type="NCBI Taxonomy" id="2728849"/>
    <lineage>
        <taxon>Bacteria</taxon>
        <taxon>Pseudomonadati</taxon>
        <taxon>Pseudomonadota</taxon>
        <taxon>Alphaproteobacteria</taxon>
        <taxon>Hyphomicrobiales</taxon>
        <taxon>Rhizobiaceae</taxon>
        <taxon>Rhizobium/Agrobacterium group</taxon>
        <taxon>Rhizobium</taxon>
    </lineage>
</organism>
<feature type="transmembrane region" description="Helical" evidence="10">
    <location>
        <begin position="189"/>
        <end position="213"/>
    </location>
</feature>
<dbReference type="AlphaFoldDB" id="A0A7Y0FVG1"/>
<keyword evidence="5" id="KW-0597">Phosphoprotein</keyword>
<accession>A0A7Y0FVG1</accession>
<evidence type="ECO:0000313" key="13">
    <source>
        <dbReference type="Proteomes" id="UP000541470"/>
    </source>
</evidence>
<dbReference type="Pfam" id="PF02518">
    <property type="entry name" value="HATPase_c"/>
    <property type="match status" value="1"/>
</dbReference>
<feature type="transmembrane region" description="Helical" evidence="10">
    <location>
        <begin position="97"/>
        <end position="116"/>
    </location>
</feature>
<dbReference type="PANTHER" id="PTHR44936:SF10">
    <property type="entry name" value="SENSOR PROTEIN RSTB"/>
    <property type="match status" value="1"/>
</dbReference>
<evidence type="ECO:0000256" key="8">
    <source>
        <dbReference type="ARBA" id="ARBA00022777"/>
    </source>
</evidence>
<dbReference type="InterPro" id="IPR003594">
    <property type="entry name" value="HATPase_dom"/>
</dbReference>
<dbReference type="InterPro" id="IPR005467">
    <property type="entry name" value="His_kinase_dom"/>
</dbReference>
<dbReference type="Gene3D" id="1.10.287.130">
    <property type="match status" value="1"/>
</dbReference>
<keyword evidence="9" id="KW-0067">ATP-binding</keyword>
<feature type="transmembrane region" description="Helical" evidence="10">
    <location>
        <begin position="38"/>
        <end position="57"/>
    </location>
</feature>
<dbReference type="SMART" id="SM00388">
    <property type="entry name" value="HisKA"/>
    <property type="match status" value="1"/>
</dbReference>
<evidence type="ECO:0000256" key="3">
    <source>
        <dbReference type="ARBA" id="ARBA00012438"/>
    </source>
</evidence>
<keyword evidence="10" id="KW-0812">Transmembrane</keyword>
<evidence type="ECO:0000256" key="5">
    <source>
        <dbReference type="ARBA" id="ARBA00022553"/>
    </source>
</evidence>
<keyword evidence="4" id="KW-1003">Cell membrane</keyword>
<dbReference type="RefSeq" id="WP_169589740.1">
    <property type="nucleotide sequence ID" value="NZ_JABBGK010000002.1"/>
</dbReference>
<dbReference type="InterPro" id="IPR036890">
    <property type="entry name" value="HATPase_C_sf"/>
</dbReference>
<dbReference type="CDD" id="cd00075">
    <property type="entry name" value="HATPase"/>
    <property type="match status" value="1"/>
</dbReference>
<protein>
    <recommendedName>
        <fullName evidence="3">histidine kinase</fullName>
        <ecNumber evidence="3">2.7.13.3</ecNumber>
    </recommendedName>
</protein>
<evidence type="ECO:0000256" key="10">
    <source>
        <dbReference type="SAM" id="Phobius"/>
    </source>
</evidence>
<dbReference type="GO" id="GO:0000155">
    <property type="term" value="F:phosphorelay sensor kinase activity"/>
    <property type="evidence" value="ECO:0007669"/>
    <property type="project" value="InterPro"/>
</dbReference>
<reference evidence="12 13" key="1">
    <citation type="submission" date="2020-04" db="EMBL/GenBank/DDBJ databases">
        <title>Rhizobium sp. S-51 isolated from soil.</title>
        <authorList>
            <person name="Dahal R.H."/>
        </authorList>
    </citation>
    <scope>NUCLEOTIDE SEQUENCE [LARGE SCALE GENOMIC DNA]</scope>
    <source>
        <strain evidence="12 13">S-51</strain>
    </source>
</reference>
<dbReference type="Proteomes" id="UP000541470">
    <property type="component" value="Unassembled WGS sequence"/>
</dbReference>
<feature type="transmembrane region" description="Helical" evidence="10">
    <location>
        <begin position="63"/>
        <end position="85"/>
    </location>
</feature>
<keyword evidence="10" id="KW-1133">Transmembrane helix</keyword>
<gene>
    <name evidence="12" type="ORF">HHL25_09720</name>
</gene>
<dbReference type="SUPFAM" id="SSF47384">
    <property type="entry name" value="Homodimeric domain of signal transducing histidine kinase"/>
    <property type="match status" value="1"/>
</dbReference>
<evidence type="ECO:0000256" key="7">
    <source>
        <dbReference type="ARBA" id="ARBA00022741"/>
    </source>
</evidence>
<evidence type="ECO:0000313" key="12">
    <source>
        <dbReference type="EMBL" id="NML74398.1"/>
    </source>
</evidence>
<evidence type="ECO:0000256" key="1">
    <source>
        <dbReference type="ARBA" id="ARBA00000085"/>
    </source>
</evidence>
<evidence type="ECO:0000256" key="4">
    <source>
        <dbReference type="ARBA" id="ARBA00022475"/>
    </source>
</evidence>
<dbReference type="EMBL" id="JABBGK010000002">
    <property type="protein sequence ID" value="NML74398.1"/>
    <property type="molecule type" value="Genomic_DNA"/>
</dbReference>
<dbReference type="Pfam" id="PF00512">
    <property type="entry name" value="HisKA"/>
    <property type="match status" value="1"/>
</dbReference>
<sequence>MLYALDPATALAGVISSNALNGLIWAMLAILRPQLKGPVWVAAGSLLSAVGFARLVMRPPAPTALYLTIDNALIISSLLWLGVGYLRLMDRPVNVKLIVTCTIATVIGLTLGYGTTAEDTAIRIHLTTVIAFILIFFSCHTVIRHTDLSMLIRAAVVVIMAIHGIVALMRSLAQLTRSALPSQVLADRLQAWIFLEWSLFFSMLNLIMLLTVVMKFSNSLQKSVSELNAEVAERRKLQHQLARQLEAERALREEQYQFVRMVTHELRTPLAVIDRAAEMVRELVDRPSEAVTQRLAKIHEATRGLFNLIDRFLITERDQKIEPQFEIMTVSTLAERLRRHFEGTASAGRIRITLADGLPPLRADGTMLTTVLVNLVDNALKYSPETASVAVEASLDNDMVLIAVLDQGIGIPLQEFSQIGQRFYRGSNTYDTVGAGIGLYSARKLLDCNGGSLMLGPRHGGGTVASLRLPFIADMPAAAMESV</sequence>
<dbReference type="PRINTS" id="PR00344">
    <property type="entry name" value="BCTRLSENSOR"/>
</dbReference>
<dbReference type="InterPro" id="IPR003661">
    <property type="entry name" value="HisK_dim/P_dom"/>
</dbReference>
<keyword evidence="13" id="KW-1185">Reference proteome</keyword>
<dbReference type="GO" id="GO:0005524">
    <property type="term" value="F:ATP binding"/>
    <property type="evidence" value="ECO:0007669"/>
    <property type="project" value="UniProtKB-KW"/>
</dbReference>
<dbReference type="PANTHER" id="PTHR44936">
    <property type="entry name" value="SENSOR PROTEIN CREC"/>
    <property type="match status" value="1"/>
</dbReference>
<evidence type="ECO:0000256" key="6">
    <source>
        <dbReference type="ARBA" id="ARBA00022679"/>
    </source>
</evidence>
<keyword evidence="6" id="KW-0808">Transferase</keyword>
<dbReference type="EC" id="2.7.13.3" evidence="3"/>
<dbReference type="PROSITE" id="PS50109">
    <property type="entry name" value="HIS_KIN"/>
    <property type="match status" value="1"/>
</dbReference>
<keyword evidence="10" id="KW-0472">Membrane</keyword>
<comment type="caution">
    <text evidence="12">The sequence shown here is derived from an EMBL/GenBank/DDBJ whole genome shotgun (WGS) entry which is preliminary data.</text>
</comment>
<name>A0A7Y0FVG1_9HYPH</name>
<evidence type="ECO:0000256" key="9">
    <source>
        <dbReference type="ARBA" id="ARBA00022840"/>
    </source>
</evidence>
<comment type="subcellular location">
    <subcellularLocation>
        <location evidence="2">Cell membrane</location>
        <topology evidence="2">Multi-pass membrane protein</topology>
    </subcellularLocation>
</comment>
<dbReference type="InterPro" id="IPR036097">
    <property type="entry name" value="HisK_dim/P_sf"/>
</dbReference>
<evidence type="ECO:0000256" key="2">
    <source>
        <dbReference type="ARBA" id="ARBA00004651"/>
    </source>
</evidence>
<dbReference type="SUPFAM" id="SSF55874">
    <property type="entry name" value="ATPase domain of HSP90 chaperone/DNA topoisomerase II/histidine kinase"/>
    <property type="match status" value="1"/>
</dbReference>
<keyword evidence="8 12" id="KW-0418">Kinase</keyword>
<dbReference type="InterPro" id="IPR004358">
    <property type="entry name" value="Sig_transdc_His_kin-like_C"/>
</dbReference>
<evidence type="ECO:0000259" key="11">
    <source>
        <dbReference type="PROSITE" id="PS50109"/>
    </source>
</evidence>
<feature type="domain" description="Histidine kinase" evidence="11">
    <location>
        <begin position="261"/>
        <end position="473"/>
    </location>
</feature>
<feature type="transmembrane region" description="Helical" evidence="10">
    <location>
        <begin position="122"/>
        <end position="143"/>
    </location>
</feature>
<keyword evidence="7" id="KW-0547">Nucleotide-binding</keyword>
<proteinExistence type="predicted"/>
<dbReference type="SMART" id="SM00387">
    <property type="entry name" value="HATPase_c"/>
    <property type="match status" value="1"/>
</dbReference>
<dbReference type="Gene3D" id="3.30.565.10">
    <property type="entry name" value="Histidine kinase-like ATPase, C-terminal domain"/>
    <property type="match status" value="1"/>
</dbReference>
<feature type="transmembrane region" description="Helical" evidence="10">
    <location>
        <begin position="12"/>
        <end position="31"/>
    </location>
</feature>